<evidence type="ECO:0000313" key="2">
    <source>
        <dbReference type="EMBL" id="MBW8636661.1"/>
    </source>
</evidence>
<keyword evidence="2" id="KW-0547">Nucleotide-binding</keyword>
<accession>A0AAE2ZKI1</accession>
<protein>
    <submittedName>
        <fullName evidence="2">ATP-binding protein</fullName>
    </submittedName>
</protein>
<dbReference type="Proteomes" id="UP001196509">
    <property type="component" value="Unassembled WGS sequence"/>
</dbReference>
<name>A0AAE2ZKI1_9HYPH</name>
<keyword evidence="2" id="KW-0067">ATP-binding</keyword>
<evidence type="ECO:0000313" key="3">
    <source>
        <dbReference type="Proteomes" id="UP001196509"/>
    </source>
</evidence>
<dbReference type="RefSeq" id="WP_220227324.1">
    <property type="nucleotide sequence ID" value="NZ_JAICBX010000001.1"/>
</dbReference>
<feature type="region of interest" description="Disordered" evidence="1">
    <location>
        <begin position="1"/>
        <end position="20"/>
    </location>
</feature>
<keyword evidence="3" id="KW-1185">Reference proteome</keyword>
<gene>
    <name evidence="2" type="ORF">K1W69_05610</name>
</gene>
<evidence type="ECO:0000256" key="1">
    <source>
        <dbReference type="SAM" id="MobiDB-lite"/>
    </source>
</evidence>
<dbReference type="EMBL" id="JAICBX010000001">
    <property type="protein sequence ID" value="MBW8636661.1"/>
    <property type="molecule type" value="Genomic_DNA"/>
</dbReference>
<dbReference type="Gene3D" id="3.40.50.300">
    <property type="entry name" value="P-loop containing nucleotide triphosphate hydrolases"/>
    <property type="match status" value="1"/>
</dbReference>
<organism evidence="2 3">
    <name type="scientific">Flavimaribacter sediminis</name>
    <dbReference type="NCBI Taxonomy" id="2865987"/>
    <lineage>
        <taxon>Bacteria</taxon>
        <taxon>Pseudomonadati</taxon>
        <taxon>Pseudomonadota</taxon>
        <taxon>Alphaproteobacteria</taxon>
        <taxon>Hyphomicrobiales</taxon>
        <taxon>Rhizobiaceae</taxon>
        <taxon>Flavimaribacter</taxon>
    </lineage>
</organism>
<proteinExistence type="predicted"/>
<comment type="caution">
    <text evidence="2">The sequence shown here is derived from an EMBL/GenBank/DDBJ whole genome shotgun (WGS) entry which is preliminary data.</text>
</comment>
<dbReference type="InterPro" id="IPR027417">
    <property type="entry name" value="P-loop_NTPase"/>
</dbReference>
<sequence length="1621" mass="179470">MAKSTRKTKKHSLMARGGGNATASGVSFQASVAAFLAAQGLAETPVDPRLSLGAAKPIALRFETEAPVDDILVSLDSDGWAFIQSKNRLSNSSSLTSELGKTCDEFARLWEATVSGTGQRGWDRPLIAGIDVMVIAIGPTSSATIKDHLTHALNIFRSGSPETLTNNQKTAFDSFRKLVGAALTARGGAMAAVDPDIILKFVHVIEFDFGGAHRTAAEALLANALEDHSVSAAAFAALEMECERRMADRNGVTISCLRNELARSGVPISAPQDYRKDVDALRVKTQQVAKALREFEQTQVGETNVSISRACTKACVSSAKNGSLVLVGEPGTGKSAIINQTARILHAEGNEVVLLAVDRLQVESIEGLSRALGLSHPLPQVLANWPGKGPGYLIFDALDACRFAKSEALYRNIMEEVFKLEGNRWRVVASIRTFDLMMGQEFARLFRGAPPDTPFIDKRFQSVRHINITEWSNTEFEELLSKIPALRIAVDKGGAKLAELARVPFNTRLLADLLSTGVAPEKFKHLASQVQLLDMYWNNRIRPLGAVAEQCLYNTVSAMIERRRMEASRIAAGAGTGNVLDQLQRAGVLIAVNNDRGVAFSHHILFDYTASRVLIDLNNVSKTKEIFQAKGTGLLLAPALSFAFQQLWETSGRERIHFWEAITEIVGDSSADPVARIVAARAGSDFPSTTGDIDGLLGMMARPQQHEKAFSTFGQLVSSLVVRLEDDNSAPPEPWCLMAAGVAPYVKFAAWPLRTLIHILIDRVNDAGLKDQLGTAARALIGYSLTAEGGDKLMPLAIGFVGKTFGTDPIASRRLVEELLTEERMAEHAHIDMYWLAAEVGRISTVDPELVVEIYDRIFSHKIEENEPTSLGQSRILSLTSNRRQDFEGAQSQLKDSFSTFALEHPLEAADAVVKVSRGYTVSEHSHTESVETITVRTNGNQAKLIDDYSYIWAAEHKEPHADDVHQIVDSFVDMMRETSEDDVVAIAERIIAQNEFAWLWNRLFMVAKERGRALAAAMQPWACQIEFLKSEDTVKPAIDLTASQYKLLPQKERSAFEKQVLEANFPESYRPDETRLRFQRNIFGAIGIDALETSEARRVIEEADKTVLAVANENDVHYYRSSGIKCDDFSILRDKGVDVDAPDNALILSTTSACEKALSNVESASSTDLPIVFELRRLLLNLGLRADDLVVAHGWERIIWAIERITHQKKIVLTLTATQRKAIEETLVTAMSALVEVTNPSIADMLNRARADAAGAMMNMVRAGPETISHLRSSIETFAVDSSPEVRAEIVRKLGYLWMHDQEFFWTLSELIARVDKDARILGYLLSNVRSALKFEPDRIGILAQVLLNRGDIDDSDDLHRLQEGLGTLVSQLWVRYEQTGARDVINEWLRSRSKYKIELGHAVFSLQSKLVIGYDNDEPADAATRGRAHALAFKIIDLTAAGIETFFSLTPEEQTELRNREASEDAHLQEQMSDQFFFAVGALDIRRGQEPKVLKEVDHKKRFLDENRRTFARIGDTAMPRAIYHLLKLLEFLEPADPATVFDLSSHALLKAGRIHGYQFEQLGADQLVKMIGRTIADHRELFEDEARRIALVEVLEVFVDAGWPAARRLLYLLPEALR</sequence>
<reference evidence="2" key="1">
    <citation type="submission" date="2021-08" db="EMBL/GenBank/DDBJ databases">
        <title>Hoeflea bacterium WL0058 sp. nov., isolated from the sediment.</title>
        <authorList>
            <person name="Wang L."/>
            <person name="Zhang D."/>
        </authorList>
    </citation>
    <scope>NUCLEOTIDE SEQUENCE</scope>
    <source>
        <strain evidence="2">WL0058</strain>
    </source>
</reference>
<dbReference type="GO" id="GO:0005524">
    <property type="term" value="F:ATP binding"/>
    <property type="evidence" value="ECO:0007669"/>
    <property type="project" value="UniProtKB-KW"/>
</dbReference>
<dbReference type="SUPFAM" id="SSF52540">
    <property type="entry name" value="P-loop containing nucleoside triphosphate hydrolases"/>
    <property type="match status" value="1"/>
</dbReference>
<feature type="compositionally biased region" description="Basic residues" evidence="1">
    <location>
        <begin position="1"/>
        <end position="13"/>
    </location>
</feature>